<dbReference type="AlphaFoldDB" id="A0A545UHN5"/>
<dbReference type="InterPro" id="IPR033856">
    <property type="entry name" value="Trp_halogen"/>
</dbReference>
<evidence type="ECO:0000256" key="1">
    <source>
        <dbReference type="PIRSR" id="PIRSR011396-1"/>
    </source>
</evidence>
<keyword evidence="2" id="KW-0285">Flavoprotein</keyword>
<dbReference type="InterPro" id="IPR036188">
    <property type="entry name" value="FAD/NAD-bd_sf"/>
</dbReference>
<dbReference type="SUPFAM" id="SSF51905">
    <property type="entry name" value="FAD/NAD(P)-binding domain"/>
    <property type="match status" value="1"/>
</dbReference>
<dbReference type="EMBL" id="VIKS01000003">
    <property type="protein sequence ID" value="TQV88923.1"/>
    <property type="molecule type" value="Genomic_DNA"/>
</dbReference>
<keyword evidence="4" id="KW-1185">Reference proteome</keyword>
<gene>
    <name evidence="3" type="ORF">FLL46_05150</name>
</gene>
<keyword evidence="2" id="KW-0274">FAD</keyword>
<dbReference type="RefSeq" id="WP_142892408.1">
    <property type="nucleotide sequence ID" value="NZ_ML660161.1"/>
</dbReference>
<dbReference type="InterPro" id="IPR006905">
    <property type="entry name" value="Flavin_halogenase"/>
</dbReference>
<evidence type="ECO:0000256" key="2">
    <source>
        <dbReference type="PIRSR" id="PIRSR011396-2"/>
    </source>
</evidence>
<dbReference type="Pfam" id="PF04820">
    <property type="entry name" value="Trp_halogenase"/>
    <property type="match status" value="1"/>
</dbReference>
<dbReference type="PIRSF" id="PIRSF011396">
    <property type="entry name" value="Trp_halogenase"/>
    <property type="match status" value="1"/>
</dbReference>
<feature type="binding site" evidence="2">
    <location>
        <position position="81"/>
    </location>
    <ligand>
        <name>7-chloro-L-tryptophan</name>
        <dbReference type="ChEBI" id="CHEBI:58713"/>
    </ligand>
</feature>
<evidence type="ECO:0000313" key="3">
    <source>
        <dbReference type="EMBL" id="TQV88923.1"/>
    </source>
</evidence>
<proteinExistence type="predicted"/>
<sequence length="515" mass="58229">MAHIENIMVVGGGTSGWLTAAILARKFHQNPNRNIQVTLLESSDIPTIGVGEGTFPTMLNTLQYIGIEESEFLKSCQATFKQGIKFVDWLKPPSGDQHSHYYHLFNPPVLANGVDVTREWLAYEKDKPGYSYAVSPQAYICDQNLAPKRVDTGDYRWKTKYAYHLDAGKFVELLKRFATENLNVKHVIATVGQVEQEPETGNISAVVCEQGIRREADFFVDCTGFASLLIGKTLDSPFVDKSDVLFVDKAIAMQVPYLDEKQAIASHTISTAHEAGWSWDIGLKNRRGIGYVYASNYTSGERAEQVLRNYVGSQADNLDVKKISMRVGYREECWRNNCVAIGFSGGFVEPLEATAISMVETGATLLADQFPEDENAIPAIATKYNQIFKLRWEKIVEFIKLHYCLSQRTDSQFWIDNVKSTSIPKALLEKINLWRYFPPVENDFASRFEMFTLASYQYILYGMEFKTELQSAYLSGTRKEVAEMVFSKIHEQGSVALKDLPDHRELIETLNSSIR</sequence>
<dbReference type="PANTHER" id="PTHR43747:SF4">
    <property type="entry name" value="FLAVIN-DEPENDENT TRYPTOPHAN HALOGENASE"/>
    <property type="match status" value="1"/>
</dbReference>
<dbReference type="OrthoDB" id="7178350at2"/>
<feature type="binding site" evidence="2">
    <location>
        <position position="356"/>
    </location>
    <ligand>
        <name>FAD</name>
        <dbReference type="ChEBI" id="CHEBI:57692"/>
    </ligand>
</feature>
<feature type="active site" evidence="1">
    <location>
        <position position="81"/>
    </location>
</feature>
<organism evidence="3 4">
    <name type="scientific">Aliikangiella coralliicola</name>
    <dbReference type="NCBI Taxonomy" id="2592383"/>
    <lineage>
        <taxon>Bacteria</taxon>
        <taxon>Pseudomonadati</taxon>
        <taxon>Pseudomonadota</taxon>
        <taxon>Gammaproteobacteria</taxon>
        <taxon>Oceanospirillales</taxon>
        <taxon>Pleioneaceae</taxon>
        <taxon>Aliikangiella</taxon>
    </lineage>
</organism>
<dbReference type="Proteomes" id="UP000315439">
    <property type="component" value="Unassembled WGS sequence"/>
</dbReference>
<keyword evidence="2" id="KW-0547">Nucleotide-binding</keyword>
<dbReference type="PANTHER" id="PTHR43747">
    <property type="entry name" value="FAD-BINDING PROTEIN"/>
    <property type="match status" value="1"/>
</dbReference>
<dbReference type="Gene3D" id="3.50.50.60">
    <property type="entry name" value="FAD/NAD(P)-binding domain"/>
    <property type="match status" value="1"/>
</dbReference>
<protein>
    <submittedName>
        <fullName evidence="3">Tryptophan 7-halogenase</fullName>
    </submittedName>
</protein>
<evidence type="ECO:0000313" key="4">
    <source>
        <dbReference type="Proteomes" id="UP000315439"/>
    </source>
</evidence>
<reference evidence="3 4" key="1">
    <citation type="submission" date="2019-07" db="EMBL/GenBank/DDBJ databases">
        <title>Draft genome for Aliikangiella sp. M105.</title>
        <authorList>
            <person name="Wang G."/>
        </authorList>
    </citation>
    <scope>NUCLEOTIDE SEQUENCE [LARGE SCALE GENOMIC DNA]</scope>
    <source>
        <strain evidence="3 4">M105</strain>
    </source>
</reference>
<dbReference type="InterPro" id="IPR050816">
    <property type="entry name" value="Flavin-dep_Halogenase_NPB"/>
</dbReference>
<feature type="binding site" evidence="2">
    <location>
        <position position="352"/>
    </location>
    <ligand>
        <name>L-tryptophan</name>
        <dbReference type="ChEBI" id="CHEBI:57912"/>
    </ligand>
</feature>
<dbReference type="GO" id="GO:0000166">
    <property type="term" value="F:nucleotide binding"/>
    <property type="evidence" value="ECO:0007669"/>
    <property type="project" value="UniProtKB-KW"/>
</dbReference>
<comment type="caution">
    <text evidence="3">The sequence shown here is derived from an EMBL/GenBank/DDBJ whole genome shotgun (WGS) entry which is preliminary data.</text>
</comment>
<feature type="binding site" evidence="2">
    <location>
        <position position="191"/>
    </location>
    <ligand>
        <name>FAD</name>
        <dbReference type="ChEBI" id="CHEBI:57692"/>
    </ligand>
</feature>
<accession>A0A545UHN5</accession>
<dbReference type="GO" id="GO:0004497">
    <property type="term" value="F:monooxygenase activity"/>
    <property type="evidence" value="ECO:0007669"/>
    <property type="project" value="InterPro"/>
</dbReference>
<name>A0A545UHN5_9GAMM</name>